<keyword evidence="2" id="KW-0472">Membrane</keyword>
<keyword evidence="2" id="KW-1133">Transmembrane helix</keyword>
<organism evidence="3 4">
    <name type="scientific">Vanessa tameamea</name>
    <name type="common">Kamehameha butterfly</name>
    <dbReference type="NCBI Taxonomy" id="334116"/>
    <lineage>
        <taxon>Eukaryota</taxon>
        <taxon>Metazoa</taxon>
        <taxon>Ecdysozoa</taxon>
        <taxon>Arthropoda</taxon>
        <taxon>Hexapoda</taxon>
        <taxon>Insecta</taxon>
        <taxon>Pterygota</taxon>
        <taxon>Neoptera</taxon>
        <taxon>Endopterygota</taxon>
        <taxon>Lepidoptera</taxon>
        <taxon>Glossata</taxon>
        <taxon>Ditrysia</taxon>
        <taxon>Papilionoidea</taxon>
        <taxon>Nymphalidae</taxon>
        <taxon>Nymphalinae</taxon>
        <taxon>Vanessa</taxon>
    </lineage>
</organism>
<evidence type="ECO:0000256" key="1">
    <source>
        <dbReference type="SAM" id="MobiDB-lite"/>
    </source>
</evidence>
<name>A0ABM4AP10_VANTA</name>
<keyword evidence="3" id="KW-1185">Reference proteome</keyword>
<evidence type="ECO:0000313" key="4">
    <source>
        <dbReference type="RefSeq" id="XP_064073032.1"/>
    </source>
</evidence>
<evidence type="ECO:0000313" key="3">
    <source>
        <dbReference type="Proteomes" id="UP001652626"/>
    </source>
</evidence>
<evidence type="ECO:0000256" key="2">
    <source>
        <dbReference type="SAM" id="Phobius"/>
    </source>
</evidence>
<protein>
    <submittedName>
        <fullName evidence="4">Reticulocyte-binding protein homolog 1-like</fullName>
    </submittedName>
</protein>
<feature type="compositionally biased region" description="Polar residues" evidence="1">
    <location>
        <begin position="1076"/>
        <end position="1087"/>
    </location>
</feature>
<reference evidence="4" key="1">
    <citation type="submission" date="2025-08" db="UniProtKB">
        <authorList>
            <consortium name="RefSeq"/>
        </authorList>
    </citation>
    <scope>IDENTIFICATION</scope>
    <source>
        <tissue evidence="4">Whole body</tissue>
    </source>
</reference>
<accession>A0ABM4AP10</accession>
<feature type="region of interest" description="Disordered" evidence="1">
    <location>
        <begin position="1"/>
        <end position="21"/>
    </location>
</feature>
<gene>
    <name evidence="4" type="primary">LOC113398741</name>
</gene>
<sequence>MLINRVKEEDESVNENGTVDKGHNLEEYQTANELYDIMTQNNPHNLNVLKSEARDLVILYENIDVGTKLISSTINKASNQYVETVIYNDDPDSEDSDVCELYSNEDLKNIFAINNERIDLLSNIPSFENSLCQKFGNQHMKTSNFSNEYEKHFLFNDPFIKEQLQSLHAMTASKQSDSAVLPMSLLDYICCKRVEENYNFYMDNIINYVQNTIEQLKRISNGDYLTDRVKEKWREVKEEFINKTNKNNKHIPLSSTDNSPLPIVGKCSDQVFFTWDEIVHSEMDIRCLSKILEKKIIVEIPKLLCGSYKLFTKRCTDNLTLSCKRTNNRVTHVIREKSSVDILVNLQRSETGHMNRNINSVIVLQSIRPSLARKESRVHNYVALRLKEIESNKEENLKIIELDDNDNSIIQENDRVKNARNINTELDYVFSSRNDSKFKSDMRCSLTPSDELGRAMHRLNIQSSVLEENEDHSIKKKRSPTRIRIKSPYENKSFVLDERKRKRLLEIRERREKKKLAMNESCKITKHKFVKGAVMAQSSNSVTKLSITNKSFYNSIYGHNNIANKNFNKNVINEQEKDPNLTLDIEECHEEYKKAQSTLSLGKNGQKYINRSYYLDDADTEIMYLQMKQNNDEDDTIEILTPSTSVLSSDVGAKLSGFRNFINLSTTDFSGTDTTSSLHQNTLLENSPEYVNKQNSCQLSPHFTEVLVPSNTPKQNDSNRIEKCKNITMSVECRKSIDKIYDLMKKITVSPISLENKQNDIQIMNNIQEKEVISEGMENVTIQENESGTSFKLQFTSSNPSSFGNENRNYVFEAQRKFPTKKTETSATIVPKVVISSKFQTDKVEQIDHKTKKVNKKVDSKLADNPLRAISQLLHEFDSVQKTRYKNGKEVKSLKKNDNITATSRRFGLKVASCEEKNIKRSEQGNSRFFKPLSPTKDLTISHLKPGEEKTVHKKKLADIIDEVKEMRGEAVRGPSKRPILSSRIDNLAQPKRSYVKAHHDDFQNRYSRNTIPKVQKSPIASVLVHEKPKRTNYKNKHREGIEIEQRLTKEIKKNGPSLEKPRRAHYKSPVRNEKSPTMSANRLPNNCNDKNATNLLNKNMVAVETYVKSHFERVLSTRNQGNKNIVHKSRVPLIPLDIDIASLTSSPIEEESTSLGNKLHKMVNAKIIPHSLVLPPFSEYKENPSETDKDEKVESVEHLSKRSTTISTDYLVDIFEDKNIVTAVECVSKEYNNVKIDQTKNDDVNIQSSEERNSYNVLQKLENALYRQMSNGTFQKRLRLKNLTLTPKQSMQQVFLLHSGDAGSLIVKSKISQKLNFSQTDIIPKFDMLPVVSPDSINILPMQIATVGYVFPSYNFFKNKLSSKSNILENKDFATSLQITTSKNNSWVDKSVDFYKENNERQSLKQNTDQGIDSCNVNMGCSKESSNLLNENTGQPEIKQKGDKIESDDVRTKNCDSINNSTSLDLLVRLLNEIKKITTCQSNLVTAVNDNDTCGDNKELKIILNKAGALDNSLDQSVKDSISISSLENQRYIHPSNFSLYLQSNVDDYLHKYKFTQDIKNNNVNDIQALLVDKEINVQKSLKQIMHTFTDVPSRFFPSKVNRSTHISSLIAMVNKTSIETVCSFSDCHVLYSNSTFNNIKTWPYVNKTQSLTSSICKREKLEENIKKTNKTKNILQASRVQVIPNKKTSPEANIHDKSFNTLQEFNPLLRMKRDVLVTVYSILVFTVFAALTIPDIISHS</sequence>
<proteinExistence type="predicted"/>
<feature type="region of interest" description="Disordered" evidence="1">
    <location>
        <begin position="1056"/>
        <end position="1087"/>
    </location>
</feature>
<dbReference type="Proteomes" id="UP001652626">
    <property type="component" value="Chromosome 14"/>
</dbReference>
<dbReference type="RefSeq" id="XP_064073032.1">
    <property type="nucleotide sequence ID" value="XM_064216962.1"/>
</dbReference>
<feature type="transmembrane region" description="Helical" evidence="2">
    <location>
        <begin position="1717"/>
        <end position="1739"/>
    </location>
</feature>
<keyword evidence="2" id="KW-0812">Transmembrane</keyword>
<dbReference type="GeneID" id="113398741"/>